<reference evidence="3 4" key="1">
    <citation type="submission" date="2015-02" db="EMBL/GenBank/DDBJ databases">
        <title>Genome Sequence of Jannaschia aquimarina DSM28248, a member of the Roseobacter clade.</title>
        <authorList>
            <person name="Voget S."/>
            <person name="Daniel R."/>
        </authorList>
    </citation>
    <scope>NUCLEOTIDE SEQUENCE [LARGE SCALE GENOMIC DNA]</scope>
    <source>
        <strain evidence="3 4">GSW-M26</strain>
    </source>
</reference>
<gene>
    <name evidence="3" type="ORF">jaqu_15060</name>
</gene>
<evidence type="ECO:0000259" key="2">
    <source>
        <dbReference type="Pfam" id="PF13609"/>
    </source>
</evidence>
<dbReference type="InterPro" id="IPR023614">
    <property type="entry name" value="Porin_dom_sf"/>
</dbReference>
<dbReference type="AlphaFoldDB" id="A0A0D1DA03"/>
<comment type="caution">
    <text evidence="3">The sequence shown here is derived from an EMBL/GenBank/DDBJ whole genome shotgun (WGS) entry which is preliminary data.</text>
</comment>
<evidence type="ECO:0000313" key="3">
    <source>
        <dbReference type="EMBL" id="KIT16718.1"/>
    </source>
</evidence>
<dbReference type="OrthoDB" id="7326315at2"/>
<dbReference type="GO" id="GO:0015288">
    <property type="term" value="F:porin activity"/>
    <property type="evidence" value="ECO:0007669"/>
    <property type="project" value="InterPro"/>
</dbReference>
<dbReference type="STRING" id="935700.jaqu_15060"/>
<keyword evidence="4" id="KW-1185">Reference proteome</keyword>
<dbReference type="RefSeq" id="WP_043918337.1">
    <property type="nucleotide sequence ID" value="NZ_FZPF01000001.1"/>
</dbReference>
<sequence length="358" mass="36841">MKNVLFASTALVAFAGAASADITLSGSAEMGISRVDNVEAVIDETDPLNPFVSDFDTSDSTSFHTDIDVTFTMSGETDGGLTFGASIDLDESDDGDAFSSTDQGGEVIFLSGAFGTITMGDTDGALDWALTETLFSNGSIQDDEETLGYNGNAGLDGLYDGQILRYDYSFGAFGVAVSAELDDDDGDDNDDVLGIGFKYDLDLGGTTVALGAGYQAAELADVSVDTWGLSVAGSFGDFSAGISYMRFGNHIPSINLGAAQAIAGDPEAQSGRFLTDGDDTDHVGIGIGYSSGAISVSANYGQYDHDDIEVDGIGLTAGYDLGGGAEIQFGYGRSDVDVAGTALDFEIDTVSLGVAMSF</sequence>
<organism evidence="3 4">
    <name type="scientific">Jannaschia aquimarina</name>
    <dbReference type="NCBI Taxonomy" id="935700"/>
    <lineage>
        <taxon>Bacteria</taxon>
        <taxon>Pseudomonadati</taxon>
        <taxon>Pseudomonadota</taxon>
        <taxon>Alphaproteobacteria</taxon>
        <taxon>Rhodobacterales</taxon>
        <taxon>Roseobacteraceae</taxon>
        <taxon>Jannaschia</taxon>
    </lineage>
</organism>
<feature type="signal peptide" evidence="1">
    <location>
        <begin position="1"/>
        <end position="20"/>
    </location>
</feature>
<dbReference type="Pfam" id="PF13609">
    <property type="entry name" value="Porin_4"/>
    <property type="match status" value="1"/>
</dbReference>
<accession>A0A0D1DA03</accession>
<dbReference type="Gene3D" id="2.40.160.10">
    <property type="entry name" value="Porin"/>
    <property type="match status" value="1"/>
</dbReference>
<dbReference type="InterPro" id="IPR033900">
    <property type="entry name" value="Gram_neg_porin_domain"/>
</dbReference>
<proteinExistence type="predicted"/>
<feature type="chain" id="PRO_5002229025" evidence="1">
    <location>
        <begin position="21"/>
        <end position="358"/>
    </location>
</feature>
<dbReference type="Proteomes" id="UP000032232">
    <property type="component" value="Unassembled WGS sequence"/>
</dbReference>
<evidence type="ECO:0000313" key="4">
    <source>
        <dbReference type="Proteomes" id="UP000032232"/>
    </source>
</evidence>
<evidence type="ECO:0000256" key="1">
    <source>
        <dbReference type="SAM" id="SignalP"/>
    </source>
</evidence>
<keyword evidence="1" id="KW-0732">Signal</keyword>
<dbReference type="SUPFAM" id="SSF56935">
    <property type="entry name" value="Porins"/>
    <property type="match status" value="1"/>
</dbReference>
<name>A0A0D1DA03_9RHOB</name>
<dbReference type="GO" id="GO:0016020">
    <property type="term" value="C:membrane"/>
    <property type="evidence" value="ECO:0007669"/>
    <property type="project" value="InterPro"/>
</dbReference>
<feature type="domain" description="Porin" evidence="2">
    <location>
        <begin position="7"/>
        <end position="337"/>
    </location>
</feature>
<dbReference type="PATRIC" id="fig|935700.4.peg.1558"/>
<protein>
    <submittedName>
        <fullName evidence="3">Porin</fullName>
    </submittedName>
</protein>
<dbReference type="EMBL" id="JYFE01000027">
    <property type="protein sequence ID" value="KIT16718.1"/>
    <property type="molecule type" value="Genomic_DNA"/>
</dbReference>